<keyword evidence="16" id="KW-1185">Reference proteome</keyword>
<dbReference type="GO" id="GO:0005524">
    <property type="term" value="F:ATP binding"/>
    <property type="evidence" value="ECO:0007669"/>
    <property type="project" value="UniProtKB-UniRule"/>
</dbReference>
<evidence type="ECO:0000256" key="9">
    <source>
        <dbReference type="ARBA" id="ARBA00022842"/>
    </source>
</evidence>
<evidence type="ECO:0000256" key="12">
    <source>
        <dbReference type="HAMAP-Rule" id="MF_01987"/>
    </source>
</evidence>
<proteinExistence type="inferred from homology"/>
<comment type="similarity">
    <text evidence="1">Belongs to the carbohydrate kinase pfkB family.</text>
</comment>
<comment type="activity regulation">
    <text evidence="12">Activated by a monovalent cation that binds near, but not in, the active site. The most likely occupant of the site in vivo is potassium. Ion binding induces a conformational change that may alter substrate affinity.</text>
</comment>
<dbReference type="GO" id="GO:0005737">
    <property type="term" value="C:cytoplasm"/>
    <property type="evidence" value="ECO:0007669"/>
    <property type="project" value="UniProtKB-SubCell"/>
</dbReference>
<dbReference type="InterPro" id="IPR011877">
    <property type="entry name" value="Ribokinase"/>
</dbReference>
<evidence type="ECO:0000256" key="3">
    <source>
        <dbReference type="ARBA" id="ARBA00016943"/>
    </source>
</evidence>
<feature type="binding site" evidence="12">
    <location>
        <begin position="38"/>
        <end position="42"/>
    </location>
    <ligand>
        <name>substrate</name>
    </ligand>
</feature>
<comment type="catalytic activity">
    <reaction evidence="12">
        <text>D-ribose + ATP = D-ribose 5-phosphate + ADP + H(+)</text>
        <dbReference type="Rhea" id="RHEA:13697"/>
        <dbReference type="ChEBI" id="CHEBI:15378"/>
        <dbReference type="ChEBI" id="CHEBI:30616"/>
        <dbReference type="ChEBI" id="CHEBI:47013"/>
        <dbReference type="ChEBI" id="CHEBI:78346"/>
        <dbReference type="ChEBI" id="CHEBI:456216"/>
        <dbReference type="EC" id="2.7.1.15"/>
    </reaction>
</comment>
<dbReference type="GO" id="GO:2001059">
    <property type="term" value="P:D-tagatose 6-phosphate catabolic process"/>
    <property type="evidence" value="ECO:0007669"/>
    <property type="project" value="UniProtKB-UniPathway"/>
</dbReference>
<dbReference type="OrthoDB" id="9775849at2"/>
<organism evidence="15 16">
    <name type="scientific">Allobacillus salarius</name>
    <dbReference type="NCBI Taxonomy" id="1955272"/>
    <lineage>
        <taxon>Bacteria</taxon>
        <taxon>Bacillati</taxon>
        <taxon>Bacillota</taxon>
        <taxon>Bacilli</taxon>
        <taxon>Bacillales</taxon>
        <taxon>Bacillaceae</taxon>
        <taxon>Allobacillus</taxon>
    </lineage>
</organism>
<dbReference type="NCBIfam" id="TIGR02152">
    <property type="entry name" value="D_ribokin_bact"/>
    <property type="match status" value="1"/>
</dbReference>
<accession>A0A556P6S4</accession>
<evidence type="ECO:0000313" key="15">
    <source>
        <dbReference type="EMBL" id="TSJ60091.1"/>
    </source>
</evidence>
<dbReference type="InterPro" id="IPR002173">
    <property type="entry name" value="Carboh/pur_kinase_PfkB_CS"/>
</dbReference>
<feature type="binding site" evidence="12">
    <location>
        <position position="284"/>
    </location>
    <ligand>
        <name>K(+)</name>
        <dbReference type="ChEBI" id="CHEBI:29103"/>
    </ligand>
</feature>
<evidence type="ECO:0000256" key="7">
    <source>
        <dbReference type="ARBA" id="ARBA00022777"/>
    </source>
</evidence>
<dbReference type="PANTHER" id="PTHR10584:SF166">
    <property type="entry name" value="RIBOKINASE"/>
    <property type="match status" value="1"/>
</dbReference>
<feature type="binding site" evidence="12">
    <location>
        <position position="282"/>
    </location>
    <ligand>
        <name>K(+)</name>
        <dbReference type="ChEBI" id="CHEBI:29103"/>
    </ligand>
</feature>
<keyword evidence="9 12" id="KW-0460">Magnesium</keyword>
<feature type="binding site" evidence="12">
    <location>
        <begin position="10"/>
        <end position="12"/>
    </location>
    <ligand>
        <name>substrate</name>
    </ligand>
</feature>
<dbReference type="PROSITE" id="PS00584">
    <property type="entry name" value="PFKB_KINASES_2"/>
    <property type="match status" value="1"/>
</dbReference>
<name>A0A556P6S4_9BACI</name>
<dbReference type="InterPro" id="IPR011611">
    <property type="entry name" value="PfkB_dom"/>
</dbReference>
<comment type="function">
    <text evidence="12">Catalyzes the phosphorylation of ribose at O-5 in a reaction requiring ATP and magnesium. The resulting D-ribose-5-phosphate can then be used either for sythesis of nucleotides, histidine, and tryptophan, or as a component of the pentose phosphate pathway.</text>
</comment>
<dbReference type="PIRSF" id="PIRSF000535">
    <property type="entry name" value="1PFK/6PFK/LacC"/>
    <property type="match status" value="1"/>
</dbReference>
<dbReference type="InterPro" id="IPR029056">
    <property type="entry name" value="Ribokinase-like"/>
</dbReference>
<dbReference type="PRINTS" id="PR00990">
    <property type="entry name" value="RIBOKINASE"/>
</dbReference>
<feature type="binding site" evidence="12">
    <location>
        <position position="249"/>
    </location>
    <ligand>
        <name>substrate</name>
    </ligand>
</feature>
<dbReference type="Gene3D" id="3.40.1190.20">
    <property type="match status" value="1"/>
</dbReference>
<feature type="binding site" evidence="12">
    <location>
        <position position="279"/>
    </location>
    <ligand>
        <name>K(+)</name>
        <dbReference type="ChEBI" id="CHEBI:29103"/>
    </ligand>
</feature>
<comment type="similarity">
    <text evidence="12">Belongs to the carbohydrate kinase PfkB family. Ribokinase subfamily.</text>
</comment>
<comment type="subunit">
    <text evidence="12">Homodimer.</text>
</comment>
<reference evidence="15 16" key="1">
    <citation type="submission" date="2019-07" db="EMBL/GenBank/DDBJ databases">
        <title>Allobacillus sp. nov. SKP isolated from shrimp paste of Euphausiacea.</title>
        <authorList>
            <person name="Kanchanasin P."/>
            <person name="Tanasupawat S."/>
            <person name="Shi W."/>
            <person name="Wu L."/>
            <person name="Ma J."/>
        </authorList>
    </citation>
    <scope>NUCLEOTIDE SEQUENCE [LARGE SCALE GENOMIC DNA]</scope>
    <source>
        <strain evidence="15 16">SKP4-8</strain>
    </source>
</reference>
<dbReference type="InterPro" id="IPR017583">
    <property type="entry name" value="Tagatose/fructose_Pkinase"/>
</dbReference>
<evidence type="ECO:0000313" key="16">
    <source>
        <dbReference type="Proteomes" id="UP000316425"/>
    </source>
</evidence>
<dbReference type="AlphaFoldDB" id="A0A556P6S4"/>
<comment type="caution">
    <text evidence="12">Lacks conserved residue(s) required for the propagation of feature annotation.</text>
</comment>
<keyword evidence="8 12" id="KW-0067">ATP-binding</keyword>
<dbReference type="PANTHER" id="PTHR10584">
    <property type="entry name" value="SUGAR KINASE"/>
    <property type="match status" value="1"/>
</dbReference>
<keyword evidence="6 12" id="KW-0547">Nucleotide-binding</keyword>
<sequence length="302" mass="31881">MNVLVIGSINMDLVLSVKEIVKPGETTSSTSYTTNFGGKGSNQAVACRHLGADVSFIGSVGADEFGEAILANYDELGIESSGIAKEGQTGIAMIQVNEAGENSIVLVPGANHQVSKTDIDRHRPLIEACDVVLMQLEIPIDTVGYAIHQAKALNKKVVLNPAPANELSREALRQVDLLTPNEIELAGLSGLPVHDLEHAEAAAKMLLNEGVGEIVVTLGRQGSLLVTKEESFYLEAEEVKVVDTTGAGDAYNAALVTGLSNGMPIKQAMKLATLVAGYTVSVKGAQPKLPSMSYFLKQVEND</sequence>
<evidence type="ECO:0000256" key="6">
    <source>
        <dbReference type="ARBA" id="ARBA00022741"/>
    </source>
</evidence>
<comment type="pathway">
    <text evidence="13">Carbohydrate metabolism; D-tagatose 6-phosphate degradation; D-glyceraldehyde 3-phosphate and glycerone phosphate from D-tagatose 6-phosphate: step 1/2.</text>
</comment>
<comment type="pathway">
    <text evidence="12">Carbohydrate metabolism; D-ribose degradation; D-ribose 5-phosphate from beta-D-ribopyranose: step 2/2.</text>
</comment>
<dbReference type="PROSITE" id="PS00583">
    <property type="entry name" value="PFKB_KINASES_1"/>
    <property type="match status" value="1"/>
</dbReference>
<dbReference type="InterPro" id="IPR002139">
    <property type="entry name" value="Ribo/fructo_kinase"/>
</dbReference>
<dbReference type="CDD" id="cd01174">
    <property type="entry name" value="ribokinase"/>
    <property type="match status" value="1"/>
</dbReference>
<comment type="similarity">
    <text evidence="13">Belongs to the carbohydrate kinase PfkB family. LacC subfamily.</text>
</comment>
<dbReference type="GO" id="GO:0046872">
    <property type="term" value="F:metal ion binding"/>
    <property type="evidence" value="ECO:0007669"/>
    <property type="project" value="UniProtKB-KW"/>
</dbReference>
<keyword evidence="5 12" id="KW-0479">Metal-binding</keyword>
<dbReference type="EMBL" id="VMHE01000036">
    <property type="protein sequence ID" value="TSJ60091.1"/>
    <property type="molecule type" value="Genomic_DNA"/>
</dbReference>
<dbReference type="GO" id="GO:0019303">
    <property type="term" value="P:D-ribose catabolic process"/>
    <property type="evidence" value="ECO:0007669"/>
    <property type="project" value="UniProtKB-UniRule"/>
</dbReference>
<dbReference type="UniPathway" id="UPA00704">
    <property type="reaction ID" value="UER00715"/>
</dbReference>
<comment type="subcellular location">
    <subcellularLocation>
        <location evidence="12">Cytoplasm</location>
    </subcellularLocation>
</comment>
<dbReference type="GO" id="GO:0005988">
    <property type="term" value="P:lactose metabolic process"/>
    <property type="evidence" value="ECO:0007669"/>
    <property type="project" value="UniProtKB-KW"/>
</dbReference>
<evidence type="ECO:0000259" key="14">
    <source>
        <dbReference type="Pfam" id="PF00294"/>
    </source>
</evidence>
<comment type="caution">
    <text evidence="15">The sequence shown here is derived from an EMBL/GenBank/DDBJ whole genome shotgun (WGS) entry which is preliminary data.</text>
</comment>
<keyword evidence="10 12" id="KW-0630">Potassium</keyword>
<protein>
    <recommendedName>
        <fullName evidence="3 12">Ribokinase</fullName>
        <shortName evidence="12">RK</shortName>
        <ecNumber evidence="2 12">2.7.1.15</ecNumber>
    </recommendedName>
</protein>
<comment type="cofactor">
    <cofactor evidence="12">
        <name>Mg(2+)</name>
        <dbReference type="ChEBI" id="CHEBI:18420"/>
    </cofactor>
    <text evidence="12">Requires a divalent cation, most likely magnesium in vivo, as an electrophilic catalyst to aid phosphoryl group transfer. It is the chelate of the metal and the nucleotide that is the actual substrate.</text>
</comment>
<evidence type="ECO:0000256" key="11">
    <source>
        <dbReference type="ARBA" id="ARBA00023277"/>
    </source>
</evidence>
<feature type="binding site" evidence="12">
    <location>
        <begin position="248"/>
        <end position="249"/>
    </location>
    <ligand>
        <name>ATP</name>
        <dbReference type="ChEBI" id="CHEBI:30616"/>
    </ligand>
</feature>
<gene>
    <name evidence="12 15" type="primary">rbsK</name>
    <name evidence="15" type="ORF">FPQ13_12280</name>
</gene>
<dbReference type="EC" id="2.7.1.15" evidence="2 12"/>
<dbReference type="Proteomes" id="UP000316425">
    <property type="component" value="Unassembled WGS sequence"/>
</dbReference>
<dbReference type="Pfam" id="PF00294">
    <property type="entry name" value="PfkB"/>
    <property type="match status" value="1"/>
</dbReference>
<feature type="active site" description="Proton acceptor" evidence="12">
    <location>
        <position position="249"/>
    </location>
</feature>
<dbReference type="HAMAP" id="MF_01987">
    <property type="entry name" value="Ribokinase"/>
    <property type="match status" value="1"/>
</dbReference>
<feature type="domain" description="Carbohydrate kinase PfkB" evidence="14">
    <location>
        <begin position="2"/>
        <end position="291"/>
    </location>
</feature>
<keyword evidence="12" id="KW-0963">Cytoplasm</keyword>
<evidence type="ECO:0000256" key="4">
    <source>
        <dbReference type="ARBA" id="ARBA00022679"/>
    </source>
</evidence>
<evidence type="ECO:0000256" key="5">
    <source>
        <dbReference type="ARBA" id="ARBA00022723"/>
    </source>
</evidence>
<keyword evidence="13" id="KW-0423">Lactose metabolism</keyword>
<evidence type="ECO:0000256" key="1">
    <source>
        <dbReference type="ARBA" id="ARBA00005380"/>
    </source>
</evidence>
<feature type="binding site" evidence="12">
    <location>
        <position position="245"/>
    </location>
    <ligand>
        <name>K(+)</name>
        <dbReference type="ChEBI" id="CHEBI:29103"/>
    </ligand>
</feature>
<feature type="binding site" evidence="12">
    <location>
        <position position="243"/>
    </location>
    <ligand>
        <name>K(+)</name>
        <dbReference type="ChEBI" id="CHEBI:29103"/>
    </ligand>
</feature>
<evidence type="ECO:0000256" key="8">
    <source>
        <dbReference type="ARBA" id="ARBA00022840"/>
    </source>
</evidence>
<feature type="binding site" evidence="12">
    <location>
        <position position="181"/>
    </location>
    <ligand>
        <name>ATP</name>
        <dbReference type="ChEBI" id="CHEBI:30616"/>
    </ligand>
</feature>
<keyword evidence="4 12" id="KW-0808">Transferase</keyword>
<evidence type="ECO:0000256" key="13">
    <source>
        <dbReference type="PIRNR" id="PIRNR000535"/>
    </source>
</evidence>
<evidence type="ECO:0000256" key="10">
    <source>
        <dbReference type="ARBA" id="ARBA00022958"/>
    </source>
</evidence>
<dbReference type="UniPathway" id="UPA00916">
    <property type="reaction ID" value="UER00889"/>
</dbReference>
<dbReference type="GO" id="GO:0004747">
    <property type="term" value="F:ribokinase activity"/>
    <property type="evidence" value="ECO:0007669"/>
    <property type="project" value="UniProtKB-UniRule"/>
</dbReference>
<feature type="binding site" evidence="12">
    <location>
        <position position="137"/>
    </location>
    <ligand>
        <name>substrate</name>
    </ligand>
</feature>
<keyword evidence="11 12" id="KW-0119">Carbohydrate metabolism</keyword>
<dbReference type="RefSeq" id="WP_144089617.1">
    <property type="nucleotide sequence ID" value="NZ_VMHE01000036.1"/>
</dbReference>
<dbReference type="GO" id="GO:0009024">
    <property type="term" value="F:tagatose-6-phosphate kinase activity"/>
    <property type="evidence" value="ECO:0007669"/>
    <property type="project" value="UniProtKB-EC"/>
</dbReference>
<comment type="catalytic activity">
    <reaction evidence="13">
        <text>D-tagatofuranose 6-phosphate + ATP = D-tagatofuranose 1,6-bisphosphate + ADP + H(+)</text>
        <dbReference type="Rhea" id="RHEA:12420"/>
        <dbReference type="ChEBI" id="CHEBI:15378"/>
        <dbReference type="ChEBI" id="CHEBI:30616"/>
        <dbReference type="ChEBI" id="CHEBI:58694"/>
        <dbReference type="ChEBI" id="CHEBI:58695"/>
        <dbReference type="ChEBI" id="CHEBI:456216"/>
        <dbReference type="EC" id="2.7.1.144"/>
    </reaction>
</comment>
<evidence type="ECO:0000256" key="2">
    <source>
        <dbReference type="ARBA" id="ARBA00012035"/>
    </source>
</evidence>
<dbReference type="SUPFAM" id="SSF53613">
    <property type="entry name" value="Ribokinase-like"/>
    <property type="match status" value="1"/>
</dbReference>
<keyword evidence="7 12" id="KW-0418">Kinase</keyword>
<feature type="binding site" evidence="12">
    <location>
        <begin position="217"/>
        <end position="222"/>
    </location>
    <ligand>
        <name>ATP</name>
        <dbReference type="ChEBI" id="CHEBI:30616"/>
    </ligand>
</feature>